<keyword evidence="5" id="KW-1185">Reference proteome</keyword>
<dbReference type="SMART" id="SM00300">
    <property type="entry name" value="ChSh"/>
    <property type="match status" value="1"/>
</dbReference>
<evidence type="ECO:0000313" key="4">
    <source>
        <dbReference type="EMBL" id="VDN10478.1"/>
    </source>
</evidence>
<dbReference type="SMART" id="SM00298">
    <property type="entry name" value="CHROMO"/>
    <property type="match status" value="2"/>
</dbReference>
<dbReference type="Gene3D" id="2.40.50.40">
    <property type="match status" value="2"/>
</dbReference>
<dbReference type="OrthoDB" id="433924at2759"/>
<dbReference type="Proteomes" id="UP000281553">
    <property type="component" value="Unassembled WGS sequence"/>
</dbReference>
<dbReference type="PANTHER" id="PTHR22812">
    <property type="entry name" value="CHROMOBOX PROTEIN"/>
    <property type="match status" value="1"/>
</dbReference>
<evidence type="ECO:0000313" key="5">
    <source>
        <dbReference type="Proteomes" id="UP000281553"/>
    </source>
</evidence>
<dbReference type="EMBL" id="UYRU01049233">
    <property type="protein sequence ID" value="VDN10478.1"/>
    <property type="molecule type" value="Genomic_DNA"/>
</dbReference>
<dbReference type="Pfam" id="PF00385">
    <property type="entry name" value="Chromo"/>
    <property type="match status" value="1"/>
</dbReference>
<dbReference type="InterPro" id="IPR016197">
    <property type="entry name" value="Chromo-like_dom_sf"/>
</dbReference>
<dbReference type="Pfam" id="PF01393">
    <property type="entry name" value="Chromo_shadow"/>
    <property type="match status" value="1"/>
</dbReference>
<protein>
    <recommendedName>
        <fullName evidence="3">Chromo domain-containing protein</fullName>
    </recommendedName>
</protein>
<dbReference type="PROSITE" id="PS50013">
    <property type="entry name" value="CHROMO_2"/>
    <property type="match status" value="2"/>
</dbReference>
<evidence type="ECO:0000256" key="1">
    <source>
        <dbReference type="ARBA" id="ARBA00004123"/>
    </source>
</evidence>
<dbReference type="CDD" id="cd00034">
    <property type="entry name" value="CSD"/>
    <property type="match status" value="1"/>
</dbReference>
<organism evidence="4 5">
    <name type="scientific">Dibothriocephalus latus</name>
    <name type="common">Fish tapeworm</name>
    <name type="synonym">Diphyllobothrium latum</name>
    <dbReference type="NCBI Taxonomy" id="60516"/>
    <lineage>
        <taxon>Eukaryota</taxon>
        <taxon>Metazoa</taxon>
        <taxon>Spiralia</taxon>
        <taxon>Lophotrochozoa</taxon>
        <taxon>Platyhelminthes</taxon>
        <taxon>Cestoda</taxon>
        <taxon>Eucestoda</taxon>
        <taxon>Diphyllobothriidea</taxon>
        <taxon>Diphyllobothriidae</taxon>
        <taxon>Dibothriocephalus</taxon>
    </lineage>
</organism>
<dbReference type="InterPro" id="IPR051219">
    <property type="entry name" value="Heterochromatin_chromo-domain"/>
</dbReference>
<dbReference type="AlphaFoldDB" id="A0A3P7LKV6"/>
<dbReference type="CDD" id="cd00024">
    <property type="entry name" value="CD_CSD"/>
    <property type="match status" value="1"/>
</dbReference>
<evidence type="ECO:0000256" key="2">
    <source>
        <dbReference type="ARBA" id="ARBA00023242"/>
    </source>
</evidence>
<dbReference type="InterPro" id="IPR000953">
    <property type="entry name" value="Chromo/chromo_shadow_dom"/>
</dbReference>
<accession>A0A3P7LKV6</accession>
<dbReference type="InterPro" id="IPR017984">
    <property type="entry name" value="Chromo_dom_subgr"/>
</dbReference>
<dbReference type="PRINTS" id="PR00504">
    <property type="entry name" value="CHROMODOMAIN"/>
</dbReference>
<dbReference type="GO" id="GO:0005634">
    <property type="term" value="C:nucleus"/>
    <property type="evidence" value="ECO:0007669"/>
    <property type="project" value="UniProtKB-SubCell"/>
</dbReference>
<reference evidence="4 5" key="1">
    <citation type="submission" date="2018-11" db="EMBL/GenBank/DDBJ databases">
        <authorList>
            <consortium name="Pathogen Informatics"/>
        </authorList>
    </citation>
    <scope>NUCLEOTIDE SEQUENCE [LARGE SCALE GENOMIC DNA]</scope>
</reference>
<sequence>MVSTPSRKSVHVVKSGNYKRLPGEYEVEQILDVKVVDGSEQFLVKWKDHDDSHNTWEPVGNLACPRILHEFFLQRSLTEEIVVDVEVNSDKPYGFERGLAPTCITGVTKVDDELYFLIKWKGRKDPDVVPATQANVRCPQLVIGFYENRCLVGFKFPNGKDRGTIVLSSRGSTDA</sequence>
<dbReference type="InterPro" id="IPR008251">
    <property type="entry name" value="Chromo_shadow_dom"/>
</dbReference>
<proteinExistence type="predicted"/>
<feature type="domain" description="Chromo" evidence="3">
    <location>
        <begin position="25"/>
        <end position="83"/>
    </location>
</feature>
<dbReference type="InterPro" id="IPR023780">
    <property type="entry name" value="Chromo_domain"/>
</dbReference>
<name>A0A3P7LKV6_DIBLA</name>
<comment type="subcellular location">
    <subcellularLocation>
        <location evidence="1">Nucleus</location>
    </subcellularLocation>
</comment>
<gene>
    <name evidence="4" type="ORF">DILT_LOCUS6309</name>
</gene>
<feature type="domain" description="Chromo" evidence="3">
    <location>
        <begin position="93"/>
        <end position="149"/>
    </location>
</feature>
<keyword evidence="2" id="KW-0539">Nucleus</keyword>
<evidence type="ECO:0000259" key="3">
    <source>
        <dbReference type="PROSITE" id="PS50013"/>
    </source>
</evidence>
<dbReference type="SUPFAM" id="SSF54160">
    <property type="entry name" value="Chromo domain-like"/>
    <property type="match status" value="2"/>
</dbReference>